<dbReference type="GO" id="GO:0003714">
    <property type="term" value="F:transcription corepressor activity"/>
    <property type="evidence" value="ECO:0007669"/>
    <property type="project" value="InterPro"/>
</dbReference>
<evidence type="ECO:0000256" key="4">
    <source>
        <dbReference type="PROSITE-ProRule" id="PRU00810"/>
    </source>
</evidence>
<name>A0A565B1F3_9BRAS</name>
<dbReference type="SUPFAM" id="SSF47762">
    <property type="entry name" value="PAH2 domain"/>
    <property type="match status" value="2"/>
</dbReference>
<dbReference type="EMBL" id="CABITT030000002">
    <property type="protein sequence ID" value="VVA94709.1"/>
    <property type="molecule type" value="Genomic_DNA"/>
</dbReference>
<dbReference type="OrthoDB" id="10265969at2759"/>
<reference evidence="5" key="1">
    <citation type="submission" date="2019-07" db="EMBL/GenBank/DDBJ databases">
        <authorList>
            <person name="Dittberner H."/>
        </authorList>
    </citation>
    <scope>NUCLEOTIDE SEQUENCE [LARGE SCALE GENOMIC DNA]</scope>
</reference>
<dbReference type="InterPro" id="IPR039774">
    <property type="entry name" value="Sin3-like"/>
</dbReference>
<keyword evidence="6" id="KW-1185">Reference proteome</keyword>
<dbReference type="GO" id="GO:0000118">
    <property type="term" value="C:histone deacetylase complex"/>
    <property type="evidence" value="ECO:0007669"/>
    <property type="project" value="TreeGrafter"/>
</dbReference>
<proteinExistence type="predicted"/>
<dbReference type="Gene3D" id="1.20.1160.11">
    <property type="entry name" value="Paired amphipathic helix"/>
    <property type="match status" value="2"/>
</dbReference>
<evidence type="ECO:0000256" key="3">
    <source>
        <dbReference type="ARBA" id="ARBA00023242"/>
    </source>
</evidence>
<protein>
    <submittedName>
        <fullName evidence="5">Uncharacterized protein</fullName>
    </submittedName>
</protein>
<comment type="subcellular location">
    <subcellularLocation>
        <location evidence="1 4">Nucleus</location>
    </subcellularLocation>
</comment>
<dbReference type="GO" id="GO:0000122">
    <property type="term" value="P:negative regulation of transcription by RNA polymerase II"/>
    <property type="evidence" value="ECO:0007669"/>
    <property type="project" value="TreeGrafter"/>
</dbReference>
<dbReference type="AlphaFoldDB" id="A0A565B1F3"/>
<dbReference type="Pfam" id="PF02671">
    <property type="entry name" value="PAH"/>
    <property type="match status" value="1"/>
</dbReference>
<evidence type="ECO:0000313" key="6">
    <source>
        <dbReference type="Proteomes" id="UP000489600"/>
    </source>
</evidence>
<evidence type="ECO:0000256" key="1">
    <source>
        <dbReference type="ARBA" id="ARBA00004123"/>
    </source>
</evidence>
<keyword evidence="2" id="KW-0678">Repressor</keyword>
<dbReference type="InterPro" id="IPR036600">
    <property type="entry name" value="PAH_sf"/>
</dbReference>
<evidence type="ECO:0000256" key="2">
    <source>
        <dbReference type="ARBA" id="ARBA00022491"/>
    </source>
</evidence>
<sequence length="148" mass="17494">MNTPLLYVASVFEAFRDQHEKFDEFLKIMVFAIANRINEAGTIAMMTQLMEEHPRLLLGLRVLIMEAKITVPREVEQAGRELLEPHEHYFLNNVKTRFATVDTYVYVSVLWKLKMYKVGKKSLAKMQEEVLDLLYYHEDLTEEFSKLY</sequence>
<accession>A0A565B1F3</accession>
<evidence type="ECO:0000313" key="5">
    <source>
        <dbReference type="EMBL" id="VVA94709.1"/>
    </source>
</evidence>
<dbReference type="PROSITE" id="PS51477">
    <property type="entry name" value="PAH"/>
    <property type="match status" value="1"/>
</dbReference>
<comment type="caution">
    <text evidence="5">The sequence shown here is derived from an EMBL/GenBank/DDBJ whole genome shotgun (WGS) entry which is preliminary data.</text>
</comment>
<dbReference type="Proteomes" id="UP000489600">
    <property type="component" value="Unassembled WGS sequence"/>
</dbReference>
<dbReference type="GO" id="GO:0000785">
    <property type="term" value="C:chromatin"/>
    <property type="evidence" value="ECO:0007669"/>
    <property type="project" value="TreeGrafter"/>
</dbReference>
<dbReference type="InterPro" id="IPR003822">
    <property type="entry name" value="PAH"/>
</dbReference>
<dbReference type="PANTHER" id="PTHR12346:SF0">
    <property type="entry name" value="SIN3A, ISOFORM G"/>
    <property type="match status" value="1"/>
</dbReference>
<dbReference type="PANTHER" id="PTHR12346">
    <property type="entry name" value="SIN3B-RELATED"/>
    <property type="match status" value="1"/>
</dbReference>
<gene>
    <name evidence="5" type="ORF">ANE_LOCUS5154</name>
</gene>
<keyword evidence="3 4" id="KW-0539">Nucleus</keyword>
<organism evidence="5 6">
    <name type="scientific">Arabis nemorensis</name>
    <dbReference type="NCBI Taxonomy" id="586526"/>
    <lineage>
        <taxon>Eukaryota</taxon>
        <taxon>Viridiplantae</taxon>
        <taxon>Streptophyta</taxon>
        <taxon>Embryophyta</taxon>
        <taxon>Tracheophyta</taxon>
        <taxon>Spermatophyta</taxon>
        <taxon>Magnoliopsida</taxon>
        <taxon>eudicotyledons</taxon>
        <taxon>Gunneridae</taxon>
        <taxon>Pentapetalae</taxon>
        <taxon>rosids</taxon>
        <taxon>malvids</taxon>
        <taxon>Brassicales</taxon>
        <taxon>Brassicaceae</taxon>
        <taxon>Arabideae</taxon>
        <taxon>Arabis</taxon>
    </lineage>
</organism>